<feature type="compositionally biased region" description="Basic and acidic residues" evidence="1">
    <location>
        <begin position="1"/>
        <end position="10"/>
    </location>
</feature>
<geneLocation type="mitochondrion" evidence="2"/>
<dbReference type="EMBL" id="KF177345">
    <property type="protein sequence ID" value="AGU16624.1"/>
    <property type="molecule type" value="Genomic_DNA"/>
</dbReference>
<dbReference type="GeneID" id="18126370"/>
<evidence type="ECO:0000313" key="2">
    <source>
        <dbReference type="EMBL" id="AGU16624.1"/>
    </source>
</evidence>
<dbReference type="AlphaFoldDB" id="V9P590"/>
<dbReference type="RefSeq" id="YP_008992362.1">
    <property type="nucleotide sequence ID" value="NC_023209.1"/>
</dbReference>
<accession>V9P590</accession>
<gene>
    <name evidence="2" type="primary">orf107c</name>
    <name evidence="2" type="ORF">Salmi_Mp096</name>
</gene>
<feature type="region of interest" description="Disordered" evidence="1">
    <location>
        <begin position="1"/>
        <end position="27"/>
    </location>
</feature>
<dbReference type="KEGG" id="smil:18126370"/>
<evidence type="ECO:0000256" key="1">
    <source>
        <dbReference type="SAM" id="MobiDB-lite"/>
    </source>
</evidence>
<protein>
    <submittedName>
        <fullName evidence="2">Uncharacterized protein</fullName>
    </submittedName>
</protein>
<proteinExistence type="predicted"/>
<sequence length="107" mass="11919">MNSERGKLNREAQGQLKTSGSGKGEYEREDYLGVDSNLIPFGSLFSRSYTITLSSASVRHKVKGPSEFPNTQVIATPEEQVVLSLLPHRLLYSPPYSVFLYSLIIPE</sequence>
<keyword evidence="2" id="KW-0496">Mitochondrion</keyword>
<organism evidence="2">
    <name type="scientific">Salvia miltiorrhiza</name>
    <name type="common">Chinese sage</name>
    <dbReference type="NCBI Taxonomy" id="226208"/>
    <lineage>
        <taxon>Eukaryota</taxon>
        <taxon>Viridiplantae</taxon>
        <taxon>Streptophyta</taxon>
        <taxon>Embryophyta</taxon>
        <taxon>Tracheophyta</taxon>
        <taxon>Spermatophyta</taxon>
        <taxon>Magnoliopsida</taxon>
        <taxon>eudicotyledons</taxon>
        <taxon>Gunneridae</taxon>
        <taxon>Pentapetalae</taxon>
        <taxon>asterids</taxon>
        <taxon>lamiids</taxon>
        <taxon>Lamiales</taxon>
        <taxon>Lamiaceae</taxon>
        <taxon>Nepetoideae</taxon>
        <taxon>Mentheae</taxon>
        <taxon>Salviinae</taxon>
        <taxon>Salvia</taxon>
        <taxon>Salvia incertae sedis</taxon>
    </lineage>
</organism>
<reference evidence="2" key="1">
    <citation type="submission" date="2013-05" db="EMBL/GenBank/DDBJ databases">
        <title>The Mitochondrial Genome of the medicinal plant Salvia miltiorrhiza.</title>
        <authorList>
            <person name="Qian J."/>
        </authorList>
    </citation>
    <scope>NUCLEOTIDE SEQUENCE</scope>
</reference>
<name>V9P590_SALMI</name>